<evidence type="ECO:0000256" key="1">
    <source>
        <dbReference type="ARBA" id="ARBA00006594"/>
    </source>
</evidence>
<evidence type="ECO:0000313" key="8">
    <source>
        <dbReference type="Proteomes" id="UP000249066"/>
    </source>
</evidence>
<accession>A0A2W5BZW5</accession>
<keyword evidence="3 7" id="KW-0489">Methyltransferase</keyword>
<organism evidence="7 8">
    <name type="scientific">Sphingomonas sanxanigenens</name>
    <dbReference type="NCBI Taxonomy" id="397260"/>
    <lineage>
        <taxon>Bacteria</taxon>
        <taxon>Pseudomonadati</taxon>
        <taxon>Pseudomonadota</taxon>
        <taxon>Alphaproteobacteria</taxon>
        <taxon>Sphingomonadales</taxon>
        <taxon>Sphingomonadaceae</taxon>
        <taxon>Sphingomonas</taxon>
    </lineage>
</organism>
<evidence type="ECO:0000256" key="2">
    <source>
        <dbReference type="ARBA" id="ARBA00011900"/>
    </source>
</evidence>
<comment type="catalytic activity">
    <reaction evidence="6">
        <text>a 2'-deoxyadenosine in DNA + S-adenosyl-L-methionine = an N(6)-methyl-2'-deoxyadenosine in DNA + S-adenosyl-L-homocysteine + H(+)</text>
        <dbReference type="Rhea" id="RHEA:15197"/>
        <dbReference type="Rhea" id="RHEA-COMP:12418"/>
        <dbReference type="Rhea" id="RHEA-COMP:12419"/>
        <dbReference type="ChEBI" id="CHEBI:15378"/>
        <dbReference type="ChEBI" id="CHEBI:57856"/>
        <dbReference type="ChEBI" id="CHEBI:59789"/>
        <dbReference type="ChEBI" id="CHEBI:90615"/>
        <dbReference type="ChEBI" id="CHEBI:90616"/>
        <dbReference type="EC" id="2.1.1.72"/>
    </reaction>
</comment>
<dbReference type="GO" id="GO:0009007">
    <property type="term" value="F:site-specific DNA-methyltransferase (adenine-specific) activity"/>
    <property type="evidence" value="ECO:0007669"/>
    <property type="project" value="UniProtKB-EC"/>
</dbReference>
<comment type="similarity">
    <text evidence="1">Belongs to the N(4)/N(6)-methyltransferase family.</text>
</comment>
<dbReference type="GO" id="GO:0032259">
    <property type="term" value="P:methylation"/>
    <property type="evidence" value="ECO:0007669"/>
    <property type="project" value="UniProtKB-KW"/>
</dbReference>
<dbReference type="PANTHER" id="PTHR30481:SF4">
    <property type="entry name" value="SITE-SPECIFIC DNA-METHYLTRANSFERASE (ADENINE-SPECIFIC)"/>
    <property type="match status" value="1"/>
</dbReference>
<dbReference type="PRINTS" id="PR00505">
    <property type="entry name" value="D12N6MTFRASE"/>
</dbReference>
<dbReference type="InterPro" id="IPR029063">
    <property type="entry name" value="SAM-dependent_MTases_sf"/>
</dbReference>
<evidence type="ECO:0000256" key="5">
    <source>
        <dbReference type="ARBA" id="ARBA00022691"/>
    </source>
</evidence>
<sequence>MGNSLNPVVPVRTIAPYIGGKRVLAGRIVERINAVQHSAYIEPFVGMGGVFFRRTHRPRSEVINDISSEITTLFRILQRHFQQFLDVLKWQIASRAEFDRLIRVDPTTLTDLERAARFLYLQRMRFGGVVQGKAMGVDPHAGARFNLSKLVPLLEDVHDRLAPVVIERLRYDVLISRYDRPGALFYLDPPYWDSEDVYGAGIFSKADYELLRGILAGLKGRFILSLNDRPEVREIFGAFDIEEVDVNYRASGRVTPARELIISGP</sequence>
<dbReference type="Gene3D" id="1.10.1020.10">
    <property type="entry name" value="Adenine-specific Methyltransferase, Domain 2"/>
    <property type="match status" value="1"/>
</dbReference>
<dbReference type="PANTHER" id="PTHR30481">
    <property type="entry name" value="DNA ADENINE METHYLASE"/>
    <property type="match status" value="1"/>
</dbReference>
<dbReference type="GO" id="GO:0043565">
    <property type="term" value="F:sequence-specific DNA binding"/>
    <property type="evidence" value="ECO:0007669"/>
    <property type="project" value="TreeGrafter"/>
</dbReference>
<evidence type="ECO:0000256" key="3">
    <source>
        <dbReference type="ARBA" id="ARBA00022603"/>
    </source>
</evidence>
<evidence type="ECO:0000256" key="6">
    <source>
        <dbReference type="ARBA" id="ARBA00047942"/>
    </source>
</evidence>
<name>A0A2W5BZW5_9SPHN</name>
<keyword evidence="4 7" id="KW-0808">Transferase</keyword>
<dbReference type="GO" id="GO:1904047">
    <property type="term" value="F:S-adenosyl-L-methionine binding"/>
    <property type="evidence" value="ECO:0007669"/>
    <property type="project" value="TreeGrafter"/>
</dbReference>
<proteinExistence type="inferred from homology"/>
<dbReference type="EC" id="2.1.1.72" evidence="2"/>
<dbReference type="InterPro" id="IPR012327">
    <property type="entry name" value="MeTrfase_D12"/>
</dbReference>
<dbReference type="SUPFAM" id="SSF53335">
    <property type="entry name" value="S-adenosyl-L-methionine-dependent methyltransferases"/>
    <property type="match status" value="1"/>
</dbReference>
<dbReference type="GO" id="GO:0009307">
    <property type="term" value="P:DNA restriction-modification system"/>
    <property type="evidence" value="ECO:0007669"/>
    <property type="project" value="InterPro"/>
</dbReference>
<keyword evidence="5" id="KW-0949">S-adenosyl-L-methionine</keyword>
<comment type="caution">
    <text evidence="7">The sequence shown here is derived from an EMBL/GenBank/DDBJ whole genome shotgun (WGS) entry which is preliminary data.</text>
</comment>
<evidence type="ECO:0000256" key="4">
    <source>
        <dbReference type="ARBA" id="ARBA00022679"/>
    </source>
</evidence>
<dbReference type="Gene3D" id="3.40.50.150">
    <property type="entry name" value="Vaccinia Virus protein VP39"/>
    <property type="match status" value="1"/>
</dbReference>
<gene>
    <name evidence="7" type="ORF">DI623_12330</name>
</gene>
<dbReference type="Proteomes" id="UP000249066">
    <property type="component" value="Unassembled WGS sequence"/>
</dbReference>
<evidence type="ECO:0000313" key="7">
    <source>
        <dbReference type="EMBL" id="PZO88605.1"/>
    </source>
</evidence>
<dbReference type="AlphaFoldDB" id="A0A2W5BZW5"/>
<dbReference type="InterPro" id="IPR023095">
    <property type="entry name" value="Ade_MeTrfase_dom_2"/>
</dbReference>
<protein>
    <recommendedName>
        <fullName evidence="2">site-specific DNA-methyltransferase (adenine-specific)</fullName>
        <ecNumber evidence="2">2.1.1.72</ecNumber>
    </recommendedName>
</protein>
<dbReference type="EMBL" id="QFNN01000086">
    <property type="protein sequence ID" value="PZO88605.1"/>
    <property type="molecule type" value="Genomic_DNA"/>
</dbReference>
<reference evidence="7 8" key="1">
    <citation type="submission" date="2017-08" db="EMBL/GenBank/DDBJ databases">
        <title>Infants hospitalized years apart are colonized by the same room-sourced microbial strains.</title>
        <authorList>
            <person name="Brooks B."/>
            <person name="Olm M.R."/>
            <person name="Firek B.A."/>
            <person name="Baker R."/>
            <person name="Thomas B.C."/>
            <person name="Morowitz M.J."/>
            <person name="Banfield J.F."/>
        </authorList>
    </citation>
    <scope>NUCLEOTIDE SEQUENCE [LARGE SCALE GENOMIC DNA]</scope>
    <source>
        <strain evidence="7">S2_018_000_R2_101</strain>
    </source>
</reference>
<dbReference type="GO" id="GO:0006298">
    <property type="term" value="P:mismatch repair"/>
    <property type="evidence" value="ECO:0007669"/>
    <property type="project" value="TreeGrafter"/>
</dbReference>
<dbReference type="Pfam" id="PF02086">
    <property type="entry name" value="MethyltransfD12"/>
    <property type="match status" value="1"/>
</dbReference>